<dbReference type="InterPro" id="IPR031325">
    <property type="entry name" value="RHS_repeat"/>
</dbReference>
<evidence type="ECO:0000256" key="3">
    <source>
        <dbReference type="SAM" id="SignalP"/>
    </source>
</evidence>
<dbReference type="Pfam" id="PF00041">
    <property type="entry name" value="fn3"/>
    <property type="match status" value="2"/>
</dbReference>
<keyword evidence="6" id="KW-1185">Reference proteome</keyword>
<dbReference type="AlphaFoldDB" id="A0A1V4H7V9"/>
<evidence type="ECO:0000259" key="4">
    <source>
        <dbReference type="PROSITE" id="PS50853"/>
    </source>
</evidence>
<dbReference type="RefSeq" id="WP_079420984.1">
    <property type="nucleotide sequence ID" value="NZ_MBTG01000066.1"/>
</dbReference>
<feature type="domain" description="Fibronectin type-III" evidence="4">
    <location>
        <begin position="477"/>
        <end position="565"/>
    </location>
</feature>
<feature type="chain" id="PRO_5039208786" description="Fibronectin type-III domain-containing protein" evidence="3">
    <location>
        <begin position="24"/>
        <end position="695"/>
    </location>
</feature>
<name>A0A1V4H7V9_9BACL</name>
<feature type="region of interest" description="Disordered" evidence="2">
    <location>
        <begin position="32"/>
        <end position="51"/>
    </location>
</feature>
<dbReference type="InterPro" id="IPR003961">
    <property type="entry name" value="FN3_dom"/>
</dbReference>
<sequence>MIKKIIACLTIFLFLTTIVTSLCNISTAESNPTLGTLEKTPSPESNESLPNTDPFVVVPQEILQNNYELLELKQQALDSNRIELAKQIYSRYHDFSSEIARLHNTLSFSGQPSTRISTESVHGDSINQLQEKNHFESIHAKYQESIKEFKSQLPLKVEPKFISSRELFLNKPVGIFDEDFVVLSFTAIKTGEYKFYTGRFAGNGVVCDTMLQLYSDPATTNMIAQNDNANGTVFSEIRIVLEQGRTYYLKVSGDNLVADVRVEMPQITINLNTSLDIDQLPSDNTIYSFTPSTYGTFKISTDFYGGSSSSGVNDTAIYVYSDDKKTNELAFNDDDNSRKFSSATLNMIAGKTYYIRVAEFTGGKVHARLTVSQIETNLVSLSTGSVLNIRNTTFFSFTPSVTREYTFTEMTTSTNIAAPVTDIYKDANSISGSSGKSQFVMSLVAGTTYTIVMYDASLRNFDVNFSISLADNQPPTAPSELIVSEIKNNSITLSWTPSTDNVGVVRYNIYIRSTYIGSVSGSTTTYTVNGQANTTYSFTVRAMDDIGNESAASNEVSVIIDTQAPTVPSVLVSGITSSTVTLRWTASTDNVELIGYDIYNGTALIGSVNGSTTTYTAKGLAANTLYSFTIKAKDAAGNISAASNSISILLNGKLTYNYDSRGRLTSISITSTGQVVKSFSYDNNGNLKTVTKGTP</sequence>
<evidence type="ECO:0000313" key="6">
    <source>
        <dbReference type="Proteomes" id="UP000190626"/>
    </source>
</evidence>
<dbReference type="InterPro" id="IPR013783">
    <property type="entry name" value="Ig-like_fold"/>
</dbReference>
<proteinExistence type="predicted"/>
<dbReference type="PANTHER" id="PTHR46708:SF2">
    <property type="entry name" value="FIBRONECTIN TYPE-III DOMAIN-CONTAINING PROTEIN"/>
    <property type="match status" value="1"/>
</dbReference>
<dbReference type="CDD" id="cd00063">
    <property type="entry name" value="FN3"/>
    <property type="match status" value="2"/>
</dbReference>
<feature type="compositionally biased region" description="Polar residues" evidence="2">
    <location>
        <begin position="42"/>
        <end position="51"/>
    </location>
</feature>
<accession>A0A1V4H7V9</accession>
<evidence type="ECO:0000313" key="5">
    <source>
        <dbReference type="EMBL" id="OPH47272.1"/>
    </source>
</evidence>
<feature type="domain" description="Fibronectin type-III" evidence="4">
    <location>
        <begin position="567"/>
        <end position="653"/>
    </location>
</feature>
<dbReference type="EMBL" id="MBTG01000066">
    <property type="protein sequence ID" value="OPH47272.1"/>
    <property type="molecule type" value="Genomic_DNA"/>
</dbReference>
<protein>
    <recommendedName>
        <fullName evidence="4">Fibronectin type-III domain-containing protein</fullName>
    </recommendedName>
</protein>
<dbReference type="SMART" id="SM00060">
    <property type="entry name" value="FN3"/>
    <property type="match status" value="2"/>
</dbReference>
<dbReference type="InterPro" id="IPR036116">
    <property type="entry name" value="FN3_sf"/>
</dbReference>
<keyword evidence="3" id="KW-0732">Signal</keyword>
<gene>
    <name evidence="5" type="ORF">BC351_12295</name>
</gene>
<dbReference type="Proteomes" id="UP000190626">
    <property type="component" value="Unassembled WGS sequence"/>
</dbReference>
<dbReference type="Pfam" id="PF05593">
    <property type="entry name" value="RHS_repeat"/>
    <property type="match status" value="1"/>
</dbReference>
<reference evidence="6" key="1">
    <citation type="submission" date="2016-07" db="EMBL/GenBank/DDBJ databases">
        <authorList>
            <person name="Florea S."/>
            <person name="Webb J.S."/>
            <person name="Jaromczyk J."/>
            <person name="Schardl C.L."/>
        </authorList>
    </citation>
    <scope>NUCLEOTIDE SEQUENCE [LARGE SCALE GENOMIC DNA]</scope>
    <source>
        <strain evidence="6">CY1</strain>
    </source>
</reference>
<dbReference type="InterPro" id="IPR050991">
    <property type="entry name" value="ECM_Regulatory_Proteins"/>
</dbReference>
<dbReference type="PROSITE" id="PS50853">
    <property type="entry name" value="FN3"/>
    <property type="match status" value="2"/>
</dbReference>
<feature type="signal peptide" evidence="3">
    <location>
        <begin position="1"/>
        <end position="23"/>
    </location>
</feature>
<dbReference type="STRING" id="1469647.BC351_12295"/>
<dbReference type="OrthoDB" id="2702399at2"/>
<comment type="caution">
    <text evidence="5">The sequence shown here is derived from an EMBL/GenBank/DDBJ whole genome shotgun (WGS) entry which is preliminary data.</text>
</comment>
<dbReference type="PANTHER" id="PTHR46708">
    <property type="entry name" value="TENASCIN"/>
    <property type="match status" value="1"/>
</dbReference>
<keyword evidence="1" id="KW-0677">Repeat</keyword>
<evidence type="ECO:0000256" key="1">
    <source>
        <dbReference type="ARBA" id="ARBA00022737"/>
    </source>
</evidence>
<organism evidence="5 6">
    <name type="scientific">Paenibacillus ferrarius</name>
    <dbReference type="NCBI Taxonomy" id="1469647"/>
    <lineage>
        <taxon>Bacteria</taxon>
        <taxon>Bacillati</taxon>
        <taxon>Bacillota</taxon>
        <taxon>Bacilli</taxon>
        <taxon>Bacillales</taxon>
        <taxon>Paenibacillaceae</taxon>
        <taxon>Paenibacillus</taxon>
    </lineage>
</organism>
<dbReference type="Gene3D" id="2.60.40.10">
    <property type="entry name" value="Immunoglobulins"/>
    <property type="match status" value="2"/>
</dbReference>
<dbReference type="SUPFAM" id="SSF49265">
    <property type="entry name" value="Fibronectin type III"/>
    <property type="match status" value="1"/>
</dbReference>
<evidence type="ECO:0000256" key="2">
    <source>
        <dbReference type="SAM" id="MobiDB-lite"/>
    </source>
</evidence>